<dbReference type="RefSeq" id="WP_103780426.1">
    <property type="nucleotide sequence ID" value="NZ_PQLX01000021.1"/>
</dbReference>
<dbReference type="Proteomes" id="UP000237003">
    <property type="component" value="Unassembled WGS sequence"/>
</dbReference>
<dbReference type="AlphaFoldDB" id="A0A2S4RPU7"/>
<evidence type="ECO:0000256" key="4">
    <source>
        <dbReference type="ARBA" id="ARBA00022475"/>
    </source>
</evidence>
<dbReference type="GO" id="GO:0005886">
    <property type="term" value="C:plasma membrane"/>
    <property type="evidence" value="ECO:0007669"/>
    <property type="project" value="UniProtKB-SubCell"/>
</dbReference>
<evidence type="ECO:0000256" key="6">
    <source>
        <dbReference type="ARBA" id="ARBA00022989"/>
    </source>
</evidence>
<evidence type="ECO:0000256" key="9">
    <source>
        <dbReference type="NCBIfam" id="TIGR01400"/>
    </source>
</evidence>
<evidence type="ECO:0000256" key="10">
    <source>
        <dbReference type="RuleBase" id="RU362071"/>
    </source>
</evidence>
<keyword evidence="4 10" id="KW-1003">Cell membrane</keyword>
<dbReference type="EMBL" id="PQLX01000021">
    <property type="protein sequence ID" value="POU59091.1"/>
    <property type="molecule type" value="Genomic_DNA"/>
</dbReference>
<evidence type="ECO:0000313" key="12">
    <source>
        <dbReference type="Proteomes" id="UP000237003"/>
    </source>
</evidence>
<dbReference type="PRINTS" id="PR00953">
    <property type="entry name" value="TYPE3IMRPROT"/>
</dbReference>
<comment type="caution">
    <text evidence="11">The sequence shown here is derived from an EMBL/GenBank/DDBJ whole genome shotgun (WGS) entry which is preliminary data.</text>
</comment>
<dbReference type="NCBIfam" id="TIGR01400">
    <property type="entry name" value="fliR"/>
    <property type="match status" value="1"/>
</dbReference>
<gene>
    <name evidence="11" type="primary">fliR</name>
    <name evidence="11" type="ORF">C3430_27125</name>
</gene>
<comment type="function">
    <text evidence="1 10">Role in flagellar biosynthesis.</text>
</comment>
<keyword evidence="11" id="KW-0966">Cell projection</keyword>
<protein>
    <recommendedName>
        <fullName evidence="3 9">Flagellar biosynthetic protein FliR</fullName>
    </recommendedName>
</protein>
<proteinExistence type="inferred from homology"/>
<feature type="transmembrane region" description="Helical" evidence="10">
    <location>
        <begin position="212"/>
        <end position="232"/>
    </location>
</feature>
<accession>A0A2S4RPU7</accession>
<keyword evidence="5 10" id="KW-0812">Transmembrane</keyword>
<evidence type="ECO:0000313" key="11">
    <source>
        <dbReference type="EMBL" id="POU59091.1"/>
    </source>
</evidence>
<keyword evidence="7 10" id="KW-0472">Membrane</keyword>
<keyword evidence="6 10" id="KW-1133">Transmembrane helix</keyword>
<evidence type="ECO:0000256" key="1">
    <source>
        <dbReference type="ARBA" id="ARBA00002578"/>
    </source>
</evidence>
<dbReference type="GO" id="GO:0044780">
    <property type="term" value="P:bacterial-type flagellum assembly"/>
    <property type="evidence" value="ECO:0007669"/>
    <property type="project" value="UniProtKB-UniRule"/>
</dbReference>
<organism evidence="11 12">
    <name type="scientific">Citrobacter amalonaticus</name>
    <dbReference type="NCBI Taxonomy" id="35703"/>
    <lineage>
        <taxon>Bacteria</taxon>
        <taxon>Pseudomonadati</taxon>
        <taxon>Pseudomonadota</taxon>
        <taxon>Gammaproteobacteria</taxon>
        <taxon>Enterobacterales</taxon>
        <taxon>Enterobacteriaceae</taxon>
        <taxon>Citrobacter</taxon>
    </lineage>
</organism>
<dbReference type="GO" id="GO:0009425">
    <property type="term" value="C:bacterial-type flagellum basal body"/>
    <property type="evidence" value="ECO:0007669"/>
    <property type="project" value="UniProtKB-SubCell"/>
</dbReference>
<keyword evidence="8 10" id="KW-0975">Bacterial flagellum</keyword>
<dbReference type="OrthoDB" id="9797790at2"/>
<evidence type="ECO:0000256" key="8">
    <source>
        <dbReference type="ARBA" id="ARBA00023143"/>
    </source>
</evidence>
<keyword evidence="11" id="KW-0282">Flagellum</keyword>
<evidence type="ECO:0000256" key="5">
    <source>
        <dbReference type="ARBA" id="ARBA00022692"/>
    </source>
</evidence>
<comment type="subcellular location">
    <subcellularLocation>
        <location evidence="10">Cell membrane</location>
        <topology evidence="10">Multi-pass membrane protein</topology>
    </subcellularLocation>
    <subcellularLocation>
        <location evidence="10">Bacterial flagellum basal body</location>
    </subcellularLocation>
</comment>
<dbReference type="PANTHER" id="PTHR30065">
    <property type="entry name" value="FLAGELLAR BIOSYNTHETIC PROTEIN FLIR"/>
    <property type="match status" value="1"/>
</dbReference>
<dbReference type="PANTHER" id="PTHR30065:SF8">
    <property type="entry name" value="FLAGELLAR BIOSYNTHETIC PROTEIN FLIR"/>
    <property type="match status" value="1"/>
</dbReference>
<reference evidence="11 12" key="1">
    <citation type="submission" date="2018-01" db="EMBL/GenBank/DDBJ databases">
        <title>Complete genome sequences of 14 Citrobacter spp. isolated from plant in Canada.</title>
        <authorList>
            <person name="Bhandare S.G."/>
            <person name="Colavecchio A."/>
            <person name="Jeukens J."/>
            <person name="Emond-Rheault J.-G."/>
            <person name="Freschi L."/>
            <person name="Hamel J."/>
            <person name="Kukavica-Ibrulj I."/>
            <person name="Levesque R."/>
            <person name="Goodridge L."/>
        </authorList>
    </citation>
    <scope>NUCLEOTIDE SEQUENCE [LARGE SCALE GENOMIC DNA]</scope>
    <source>
        <strain evidence="11 12">S1285</strain>
    </source>
</reference>
<comment type="caution">
    <text evidence="10">Lacks conserved residue(s) required for the propagation of feature annotation.</text>
</comment>
<keyword evidence="11" id="KW-0969">Cilium</keyword>
<feature type="transmembrane region" description="Helical" evidence="10">
    <location>
        <begin position="128"/>
        <end position="150"/>
    </location>
</feature>
<feature type="transmembrane region" description="Helical" evidence="10">
    <location>
        <begin position="78"/>
        <end position="99"/>
    </location>
</feature>
<dbReference type="Pfam" id="PF01311">
    <property type="entry name" value="Bac_export_1"/>
    <property type="match status" value="1"/>
</dbReference>
<dbReference type="GO" id="GO:0006605">
    <property type="term" value="P:protein targeting"/>
    <property type="evidence" value="ECO:0007669"/>
    <property type="project" value="UniProtKB-UniRule"/>
</dbReference>
<comment type="similarity">
    <text evidence="2 10">Belongs to the FliR/MopE/SpaR family.</text>
</comment>
<sequence length="262" mass="28638">MLTLPVESLYQQISHVFWPTLRVLAIFTTAPIFNETEVPKKVKVGLAIIIAFLISRNLPDENLVMISYQGLWVTAQQLMIGAAMGLTVQLIFVTVRTAGEIMGLQMGLSFATFFDPSGGGNMPVIARILNLLATLLFLSFNGHLWFLTILSESFTVLPVNSDAAVDTSGFYYLAHVTGLVFRCGLMLGLPIITLLLSINFTLGLLNRLTPQLSIFVVGFPLTLSTGMTALTLEMYTLSPFIESLMADIFNHLSVIIIMLSGG</sequence>
<dbReference type="InterPro" id="IPR006303">
    <property type="entry name" value="FliR"/>
</dbReference>
<name>A0A2S4RPU7_CITAM</name>
<evidence type="ECO:0000256" key="2">
    <source>
        <dbReference type="ARBA" id="ARBA00009772"/>
    </source>
</evidence>
<dbReference type="InterPro" id="IPR002010">
    <property type="entry name" value="T3SS_IM_R"/>
</dbReference>
<feature type="transmembrane region" description="Helical" evidence="10">
    <location>
        <begin position="170"/>
        <end position="200"/>
    </location>
</feature>
<evidence type="ECO:0000256" key="3">
    <source>
        <dbReference type="ARBA" id="ARBA00021717"/>
    </source>
</evidence>
<evidence type="ECO:0000256" key="7">
    <source>
        <dbReference type="ARBA" id="ARBA00023136"/>
    </source>
</evidence>